<name>A0A2A9F0J5_9MICO</name>
<dbReference type="AlphaFoldDB" id="A0A2A9F0J5"/>
<proteinExistence type="predicted"/>
<keyword evidence="3" id="KW-1185">Reference proteome</keyword>
<protein>
    <recommendedName>
        <fullName evidence="4">ATP/GTP-binding protein</fullName>
    </recommendedName>
</protein>
<dbReference type="EMBL" id="PDJJ01000001">
    <property type="protein sequence ID" value="PFG43949.1"/>
    <property type="molecule type" value="Genomic_DNA"/>
</dbReference>
<evidence type="ECO:0008006" key="4">
    <source>
        <dbReference type="Google" id="ProtNLM"/>
    </source>
</evidence>
<organism evidence="2 3">
    <name type="scientific">Isoptericola jiangsuensis</name>
    <dbReference type="NCBI Taxonomy" id="548579"/>
    <lineage>
        <taxon>Bacteria</taxon>
        <taxon>Bacillati</taxon>
        <taxon>Actinomycetota</taxon>
        <taxon>Actinomycetes</taxon>
        <taxon>Micrococcales</taxon>
        <taxon>Promicromonosporaceae</taxon>
        <taxon>Isoptericola</taxon>
    </lineage>
</organism>
<accession>A0A2A9F0J5</accession>
<evidence type="ECO:0000313" key="3">
    <source>
        <dbReference type="Proteomes" id="UP000224130"/>
    </source>
</evidence>
<feature type="region of interest" description="Disordered" evidence="1">
    <location>
        <begin position="1"/>
        <end position="22"/>
    </location>
</feature>
<sequence length="101" mass="11699">MVRMPNRRPSRKRPWSAEHPELDVERARGGVRHVDGRDGQWTVRRVTGDKSYTCPACHQQIPPGTPHVVAWQRDVVGGEAAGLEARRHWHSSCFDRRERLR</sequence>
<evidence type="ECO:0000256" key="1">
    <source>
        <dbReference type="SAM" id="MobiDB-lite"/>
    </source>
</evidence>
<comment type="caution">
    <text evidence="2">The sequence shown here is derived from an EMBL/GenBank/DDBJ whole genome shotgun (WGS) entry which is preliminary data.</text>
</comment>
<gene>
    <name evidence="2" type="ORF">ATJ88_2665</name>
</gene>
<dbReference type="Proteomes" id="UP000224130">
    <property type="component" value="Unassembled WGS sequence"/>
</dbReference>
<evidence type="ECO:0000313" key="2">
    <source>
        <dbReference type="EMBL" id="PFG43949.1"/>
    </source>
</evidence>
<feature type="compositionally biased region" description="Basic residues" evidence="1">
    <location>
        <begin position="1"/>
        <end position="14"/>
    </location>
</feature>
<reference evidence="2 3" key="1">
    <citation type="submission" date="2017-10" db="EMBL/GenBank/DDBJ databases">
        <title>Sequencing the genomes of 1000 actinobacteria strains.</title>
        <authorList>
            <person name="Klenk H.-P."/>
        </authorList>
    </citation>
    <scope>NUCLEOTIDE SEQUENCE [LARGE SCALE GENOMIC DNA]</scope>
    <source>
        <strain evidence="2 3">DSM 21863</strain>
    </source>
</reference>